<evidence type="ECO:0000313" key="15">
    <source>
        <dbReference type="Proteomes" id="UP001151699"/>
    </source>
</evidence>
<gene>
    <name evidence="14" type="primary">MYO5A</name>
    <name evidence="14" type="ORF">Bhyg_08116</name>
</gene>
<sequence length="1852" mass="214395">MSSTKLYIKDARIWTPHPTLVWEGAVLTAPYTPESKVIHLVTDAGVSKTIVIKNEDTDLPPLRNPAILIGQNDLTALSYLHEPDVLHNLEVRFCGRQAIYTYCGIVLVAINPYAELPLYGPDMIRAYRGHSMGELEPHIFAVAEEAYAKLERENCDLSIIVSGESGAGKTVSAKYAMRYFAAVGGSESETQIEKKVLASSPIMEAIGNAKTTRNDNSSRFGKFTKLLFTNYLNMMSLTGATMQTYLLEKSRVVFQAPGERNYHIFYQLCSARNQWPELMLDHQDKFRFLNQGNSPDIAKVSDLDQFSETIGALGTLGFTQHEVNNIVKVLASILHLGNIEFCPSRRNSKEVDSDGCSLNADDLHLNFFSDILKLNIEDLQKWLIHKQIESINDTVLIPINMSTSEAARDALAKHIYAKLFQYIVNVINKSLVSGKKQNCFIGVLDIYGFETFETNSFEQFCINYANEKLQQQFNQHVFKLEQEEYLKEGIVWTMIDFYDNQPCIDLIESKLGILDLLDEECRLTGLNSSGYFLSQMPKGTDESWVGKLIEKCSKYKHFDKPRFGASSFFVKHFSDTVEYDVFSFLEKNRDTVSKELVNVLRESECDFLRKLMEQDDCDDGKLNKSNTSLGGRVVISASKSLNIPSKQHKQSVGSQFRESLSLLIETLHATTPHYVRCIKPNEEKKAFKWEPAKIVQQLRACGVLETVRISAAGFPSRWQYDDFYARYRLLCKSSQIVAWNSKANSTQIINNWIQDDDKYRFGNTQIFFRAGQVAYLEQMRMDIRKKYIVVVQSMVRRFVYRHRYNRLRKSALGIQRYARGYIARRKADQLRKNRAAITIQRYIRGWFVRTKYIRTRKAVLGVQKYSRGLLARRKFQNSLNNYKAIQVQRFCRGYLARVAYKSKLRKIIICQAAVRRFLARRLYKKMKAEARTISHMQKMYKGLENKIFSMQQRIDELNKENVQLKTKNNEIPELKSKLEIMRNLENELKSVRNESMKKDEIIVAVKQELENERDEKMSILDDKAVAEEEWNNQKKTWRSENEELKKQVSDMIELAKKEENVTSQRSRLLTEVDNNEIHQAYQHAIKDKENLESDNYILRNEIDRLLLLVPKGNVAHSRSISNASSINNDEDFGYSSSRNTLESKKTDFSTPPMDANLRVDNLKSESFTSTEVFAAKINSSTPTKSSDTVLILKLRRLLDDERAKRKSLEKQIVRMDTKSNKSMTNEESLKASELEVENEKLRQDYQLLRNSINRGVESKELEGKNFKFFQLVDAYNKIAAQYVALQDENKRRRDECIQLRAILAQQSQSLRTLGSAGVRNESGMNEGEIIEAFQAQKLVNRQLESELSALTEENNLRLTELNKTIDDLRNDRDKLQEIIYEKVIQTDDNSVEVLQQSVSYLRFELEKALTTYSEQQEQIDDLTRKVEELIKKNNILSNRLREHGLDDSTKLKENVKSNFSIVKKKAQVYRGIFKYNEKDTEKILQRLIVELTPRVAITLLPGLPAYIVFMCIRYTDLLNTDKDVRLLLTNFLLNVRKVYRSPNTSECRVLWLVNSLKLHNLLKQYGGVEEYMLLNTENQNQQQLKNFDLSEYRQVILGDITGLYEKTVRQVQEVMKPHIVPAILDHDEMARGKSQAGNRGRTMSLGISPDGNQTVEPKSLVNQLEYFFKQFQFFGLDNGYIEQIFLQLLYYICAISLNNLMLRQELCMWKTGMKIRYNVSCLEEWARKKKMPINILQPLQPLIQVSSLLQSRKSEEDVDTIFELCSDLTTAQVLRIIKSYTLDDCENPIQPIFIEKLEKKLNQRNTHTPNDLFTMEENFVHPLKVIYRYDEIKLEEIELPTILNLDDLLIKI</sequence>
<dbReference type="Gene3D" id="1.20.5.190">
    <property type="match status" value="3"/>
</dbReference>
<dbReference type="GO" id="GO:0009653">
    <property type="term" value="P:anatomical structure morphogenesis"/>
    <property type="evidence" value="ECO:0007669"/>
    <property type="project" value="UniProtKB-ARBA"/>
</dbReference>
<evidence type="ECO:0000256" key="9">
    <source>
        <dbReference type="PROSITE-ProRule" id="PRU00782"/>
    </source>
</evidence>
<dbReference type="GO" id="GO:0007015">
    <property type="term" value="P:actin filament organization"/>
    <property type="evidence" value="ECO:0007669"/>
    <property type="project" value="TreeGrafter"/>
</dbReference>
<dbReference type="PANTHER" id="PTHR13140:SF706">
    <property type="entry name" value="DILUTE CLASS UNCONVENTIONAL MYOSIN, ISOFORM C"/>
    <property type="match status" value="1"/>
</dbReference>
<dbReference type="Gene3D" id="3.40.850.10">
    <property type="entry name" value="Kinesin motor domain"/>
    <property type="match status" value="1"/>
</dbReference>
<dbReference type="SMART" id="SM00015">
    <property type="entry name" value="IQ"/>
    <property type="match status" value="6"/>
</dbReference>
<keyword evidence="6 9" id="KW-0518">Myosin</keyword>
<dbReference type="GO" id="GO:0005737">
    <property type="term" value="C:cytoplasm"/>
    <property type="evidence" value="ECO:0007669"/>
    <property type="project" value="TreeGrafter"/>
</dbReference>
<dbReference type="GO" id="GO:0009888">
    <property type="term" value="P:tissue development"/>
    <property type="evidence" value="ECO:0007669"/>
    <property type="project" value="UniProtKB-ARBA"/>
</dbReference>
<dbReference type="SUPFAM" id="SSF50084">
    <property type="entry name" value="Myosin S1 fragment, N-terminal domain"/>
    <property type="match status" value="1"/>
</dbReference>
<evidence type="ECO:0000256" key="4">
    <source>
        <dbReference type="ARBA" id="ARBA00022860"/>
    </source>
</evidence>
<feature type="binding site" evidence="9">
    <location>
        <begin position="163"/>
        <end position="170"/>
    </location>
    <ligand>
        <name>ATP</name>
        <dbReference type="ChEBI" id="CHEBI:30616"/>
    </ligand>
</feature>
<dbReference type="SMART" id="SM00242">
    <property type="entry name" value="MYSc"/>
    <property type="match status" value="1"/>
</dbReference>
<feature type="domain" description="Dilute" evidence="12">
    <location>
        <begin position="1529"/>
        <end position="1803"/>
    </location>
</feature>
<dbReference type="Gene3D" id="1.20.58.530">
    <property type="match status" value="1"/>
</dbReference>
<dbReference type="Proteomes" id="UP001151699">
    <property type="component" value="Chromosome B"/>
</dbReference>
<keyword evidence="15" id="KW-1185">Reference proteome</keyword>
<dbReference type="GO" id="GO:0051015">
    <property type="term" value="F:actin filament binding"/>
    <property type="evidence" value="ECO:0007669"/>
    <property type="project" value="TreeGrafter"/>
</dbReference>
<dbReference type="Gene3D" id="1.20.120.720">
    <property type="entry name" value="Myosin VI head, motor domain, U50 subdomain"/>
    <property type="match status" value="1"/>
</dbReference>
<keyword evidence="4" id="KW-0112">Calmodulin-binding</keyword>
<dbReference type="PROSITE" id="PS51456">
    <property type="entry name" value="MYOSIN_MOTOR"/>
    <property type="match status" value="1"/>
</dbReference>
<dbReference type="InterPro" id="IPR036961">
    <property type="entry name" value="Kinesin_motor_dom_sf"/>
</dbReference>
<dbReference type="SMART" id="SM01132">
    <property type="entry name" value="DIL"/>
    <property type="match status" value="1"/>
</dbReference>
<keyword evidence="7 9" id="KW-0505">Motor protein</keyword>
<dbReference type="InterPro" id="IPR002710">
    <property type="entry name" value="Dilute_dom"/>
</dbReference>
<evidence type="ECO:0000256" key="11">
    <source>
        <dbReference type="SAM" id="MobiDB-lite"/>
    </source>
</evidence>
<dbReference type="InterPro" id="IPR027417">
    <property type="entry name" value="P-loop_NTPase"/>
</dbReference>
<dbReference type="InterPro" id="IPR001609">
    <property type="entry name" value="Myosin_head_motor_dom-like"/>
</dbReference>
<evidence type="ECO:0000256" key="6">
    <source>
        <dbReference type="ARBA" id="ARBA00023123"/>
    </source>
</evidence>
<organism evidence="14 15">
    <name type="scientific">Pseudolycoriella hygida</name>
    <dbReference type="NCBI Taxonomy" id="35572"/>
    <lineage>
        <taxon>Eukaryota</taxon>
        <taxon>Metazoa</taxon>
        <taxon>Ecdysozoa</taxon>
        <taxon>Arthropoda</taxon>
        <taxon>Hexapoda</taxon>
        <taxon>Insecta</taxon>
        <taxon>Pterygota</taxon>
        <taxon>Neoptera</taxon>
        <taxon>Endopterygota</taxon>
        <taxon>Diptera</taxon>
        <taxon>Nematocera</taxon>
        <taxon>Sciaroidea</taxon>
        <taxon>Sciaridae</taxon>
        <taxon>Pseudolycoriella</taxon>
    </lineage>
</organism>
<feature type="region of interest" description="Actin-binding" evidence="9">
    <location>
        <begin position="660"/>
        <end position="682"/>
    </location>
</feature>
<reference evidence="14" key="1">
    <citation type="submission" date="2022-07" db="EMBL/GenBank/DDBJ databases">
        <authorList>
            <person name="Trinca V."/>
            <person name="Uliana J.V.C."/>
            <person name="Torres T.T."/>
            <person name="Ward R.J."/>
            <person name="Monesi N."/>
        </authorList>
    </citation>
    <scope>NUCLEOTIDE SEQUENCE</scope>
    <source>
        <strain evidence="14">HSMRA1968</strain>
        <tissue evidence="14">Whole embryos</tissue>
    </source>
</reference>
<evidence type="ECO:0000256" key="5">
    <source>
        <dbReference type="ARBA" id="ARBA00023054"/>
    </source>
</evidence>
<dbReference type="InterPro" id="IPR058662">
    <property type="entry name" value="Myo5a/b_dom"/>
</dbReference>
<dbReference type="GO" id="GO:0000146">
    <property type="term" value="F:microfilament motor activity"/>
    <property type="evidence" value="ECO:0007669"/>
    <property type="project" value="TreeGrafter"/>
</dbReference>
<feature type="domain" description="Myosin motor" evidence="13">
    <location>
        <begin position="69"/>
        <end position="781"/>
    </location>
</feature>
<evidence type="ECO:0000256" key="10">
    <source>
        <dbReference type="SAM" id="Coils"/>
    </source>
</evidence>
<dbReference type="CDD" id="cd01380">
    <property type="entry name" value="MYSc_Myo5"/>
    <property type="match status" value="1"/>
</dbReference>
<dbReference type="PANTHER" id="PTHR13140">
    <property type="entry name" value="MYOSIN"/>
    <property type="match status" value="1"/>
</dbReference>
<dbReference type="GO" id="GO:0048731">
    <property type="term" value="P:system development"/>
    <property type="evidence" value="ECO:0007669"/>
    <property type="project" value="UniProtKB-ARBA"/>
</dbReference>
<feature type="region of interest" description="Disordered" evidence="11">
    <location>
        <begin position="1123"/>
        <end position="1155"/>
    </location>
</feature>
<evidence type="ECO:0000256" key="8">
    <source>
        <dbReference type="ARBA" id="ARBA00023203"/>
    </source>
</evidence>
<evidence type="ECO:0000259" key="12">
    <source>
        <dbReference type="PROSITE" id="PS51126"/>
    </source>
</evidence>
<feature type="coiled-coil region" evidence="10">
    <location>
        <begin position="940"/>
        <end position="1061"/>
    </location>
</feature>
<feature type="coiled-coil region" evidence="10">
    <location>
        <begin position="1405"/>
        <end position="1439"/>
    </location>
</feature>
<accession>A0A9Q0N437</accession>
<protein>
    <submittedName>
        <fullName evidence="14">Unconventional myosin-Va</fullName>
    </submittedName>
</protein>
<comment type="caution">
    <text evidence="14">The sequence shown here is derived from an EMBL/GenBank/DDBJ whole genome shotgun (WGS) entry which is preliminary data.</text>
</comment>
<dbReference type="Pfam" id="PF01843">
    <property type="entry name" value="DIL"/>
    <property type="match status" value="1"/>
</dbReference>
<dbReference type="GO" id="GO:0016459">
    <property type="term" value="C:myosin complex"/>
    <property type="evidence" value="ECO:0007669"/>
    <property type="project" value="UniProtKB-KW"/>
</dbReference>
<dbReference type="Pfam" id="PF00063">
    <property type="entry name" value="Myosin_head"/>
    <property type="match status" value="1"/>
</dbReference>
<dbReference type="Pfam" id="PF00612">
    <property type="entry name" value="IQ"/>
    <property type="match status" value="5"/>
</dbReference>
<dbReference type="Gene3D" id="6.20.240.20">
    <property type="match status" value="1"/>
</dbReference>
<feature type="coiled-coil region" evidence="10">
    <location>
        <begin position="1191"/>
        <end position="1251"/>
    </location>
</feature>
<dbReference type="FunFam" id="1.10.10.820:FF:000001">
    <property type="entry name" value="Myosin heavy chain"/>
    <property type="match status" value="1"/>
</dbReference>
<dbReference type="GO" id="GO:0016020">
    <property type="term" value="C:membrane"/>
    <property type="evidence" value="ECO:0007669"/>
    <property type="project" value="TreeGrafter"/>
</dbReference>
<evidence type="ECO:0000259" key="13">
    <source>
        <dbReference type="PROSITE" id="PS51456"/>
    </source>
</evidence>
<keyword evidence="2 9" id="KW-0547">Nucleotide-binding</keyword>
<dbReference type="EMBL" id="WJQU01000002">
    <property type="protein sequence ID" value="KAJ6643160.1"/>
    <property type="molecule type" value="Genomic_DNA"/>
</dbReference>
<feature type="coiled-coil region" evidence="10">
    <location>
        <begin position="1333"/>
        <end position="1378"/>
    </location>
</feature>
<evidence type="ECO:0000256" key="3">
    <source>
        <dbReference type="ARBA" id="ARBA00022840"/>
    </source>
</evidence>
<dbReference type="GO" id="GO:0048513">
    <property type="term" value="P:animal organ development"/>
    <property type="evidence" value="ECO:0007669"/>
    <property type="project" value="UniProtKB-ARBA"/>
</dbReference>
<dbReference type="SUPFAM" id="SSF52540">
    <property type="entry name" value="P-loop containing nucleoside triphosphate hydrolases"/>
    <property type="match status" value="2"/>
</dbReference>
<dbReference type="PROSITE" id="PS51126">
    <property type="entry name" value="DILUTE"/>
    <property type="match status" value="1"/>
</dbReference>
<evidence type="ECO:0000256" key="1">
    <source>
        <dbReference type="ARBA" id="ARBA00008314"/>
    </source>
</evidence>
<dbReference type="PROSITE" id="PS50096">
    <property type="entry name" value="IQ"/>
    <property type="match status" value="6"/>
</dbReference>
<evidence type="ECO:0000313" key="14">
    <source>
        <dbReference type="EMBL" id="KAJ6643160.1"/>
    </source>
</evidence>
<keyword evidence="5 10" id="KW-0175">Coiled coil</keyword>
<evidence type="ECO:0000256" key="2">
    <source>
        <dbReference type="ARBA" id="ARBA00022741"/>
    </source>
</evidence>
<evidence type="ECO:0000256" key="7">
    <source>
        <dbReference type="ARBA" id="ARBA00023175"/>
    </source>
</evidence>
<name>A0A9Q0N437_9DIPT</name>
<dbReference type="CDD" id="cd15470">
    <property type="entry name" value="Myo5_CBD"/>
    <property type="match status" value="1"/>
</dbReference>
<dbReference type="PRINTS" id="PR00193">
    <property type="entry name" value="MYOSINHEAVY"/>
</dbReference>
<keyword evidence="3 9" id="KW-0067">ATP-binding</keyword>
<proteinExistence type="inferred from homology"/>
<dbReference type="CDD" id="cd23767">
    <property type="entry name" value="IQCD"/>
    <property type="match status" value="1"/>
</dbReference>
<dbReference type="InterPro" id="IPR036103">
    <property type="entry name" value="MYSc_Myo5"/>
</dbReference>
<dbReference type="GO" id="GO:0005524">
    <property type="term" value="F:ATP binding"/>
    <property type="evidence" value="ECO:0007669"/>
    <property type="project" value="UniProtKB-UniRule"/>
</dbReference>
<comment type="similarity">
    <text evidence="1 9">Belongs to the TRAFAC class myosin-kinesin ATPase superfamily. Myosin family.</text>
</comment>
<dbReference type="OrthoDB" id="6108017at2759"/>
<dbReference type="Gene3D" id="1.10.10.820">
    <property type="match status" value="1"/>
</dbReference>
<dbReference type="InterPro" id="IPR000048">
    <property type="entry name" value="IQ_motif_EF-hand-BS"/>
</dbReference>
<keyword evidence="8 9" id="KW-0009">Actin-binding</keyword>
<dbReference type="Pfam" id="PF25966">
    <property type="entry name" value="Myo5a"/>
    <property type="match status" value="1"/>
</dbReference>